<reference evidence="5 6" key="1">
    <citation type="submission" date="2019-12" db="EMBL/GenBank/DDBJ databases">
        <title>Comparative genomics gives insights into the taxonomy of the Azoarcus-Aromatoleum group and reveals separate origins of nif in the plant-associated Azoarcus and non-plant-associated Aromatoleum sub-groups.</title>
        <authorList>
            <person name="Lafos M."/>
            <person name="Maluk M."/>
            <person name="Batista M."/>
            <person name="Junghare M."/>
            <person name="Carmona M."/>
            <person name="Faoro H."/>
            <person name="Cruz L.M."/>
            <person name="Battistoni F."/>
            <person name="De Souza E."/>
            <person name="Pedrosa F."/>
            <person name="Chen W.-M."/>
            <person name="Poole P.S."/>
            <person name="Dixon R.A."/>
            <person name="James E.K."/>
        </authorList>
    </citation>
    <scope>NUCLEOTIDE SEQUENCE [LARGE SCALE GENOMIC DNA]</scope>
    <source>
        <strain evidence="5 6">PbN1</strain>
    </source>
</reference>
<dbReference type="SUPFAM" id="SSF55073">
    <property type="entry name" value="Nucleotide cyclase"/>
    <property type="match status" value="1"/>
</dbReference>
<gene>
    <name evidence="5" type="ORF">GPA24_00645</name>
</gene>
<dbReference type="InterPro" id="IPR035965">
    <property type="entry name" value="PAS-like_dom_sf"/>
</dbReference>
<evidence type="ECO:0000259" key="2">
    <source>
        <dbReference type="PROSITE" id="PS50113"/>
    </source>
</evidence>
<dbReference type="SUPFAM" id="SSF141868">
    <property type="entry name" value="EAL domain-like"/>
    <property type="match status" value="1"/>
</dbReference>
<dbReference type="NCBIfam" id="TIGR00254">
    <property type="entry name" value="GGDEF"/>
    <property type="match status" value="1"/>
</dbReference>
<dbReference type="InterPro" id="IPR000700">
    <property type="entry name" value="PAS-assoc_C"/>
</dbReference>
<dbReference type="PROSITE" id="PS50887">
    <property type="entry name" value="GGDEF"/>
    <property type="match status" value="1"/>
</dbReference>
<dbReference type="InterPro" id="IPR043128">
    <property type="entry name" value="Rev_trsase/Diguanyl_cyclase"/>
</dbReference>
<feature type="region of interest" description="Disordered" evidence="1">
    <location>
        <begin position="83"/>
        <end position="138"/>
    </location>
</feature>
<sequence>MVIGLPRTRILRRRGAAGKPIRRRIVAVQDCKPGNWLSESPQTGLVLRGWAPDGNTSQPLITSWHVFAQDGSPFVRVARRSRCTGRSHARIGRSGHGERRPGSPRAGRRRFWRRGPGTGGAAWRRKTDISPLSSPPRGRYCRAAFQRRQGRQLMTANTDVATGGPSTDEVAQRAAMLQTILDNIPCAVSLVDNEQQLVACNEEFKRLLDFPPELFTCGLPSLETLFRYNAARGEYGPGDPDEVVANLLARTLQPAPHSFERRRHDGTVLLVQGQPLPQGGFVTTYTDITARKRDEERLQLADKVFENSPEAIVITDLGHRIVSVNPAYTAITGVAAAAAQGTCFRPGSDDGEGEGDAGGPDSCTVWAIVGAHGSWSGETTGMRCDGQRYPRTLMINGVRDPETREITHFIAIFSDITARKRAEADIQHLAYHDTLTGLANRFSLTARLQLSVAEARRNGQRLAVMFLDLDRFKHINDSLGHPVGDELLKQVARRLRDAVRETDTVARLGGDEFVVVLQGIGGAHDVTHVAAKLLARLSAPYCVDTTELHTTPSIGISLFPDDSADPAALMRNADTAMYHAKAAGRAKFQFYTDEMNRAATARLDIERKLRGAAARGEFELWYQPQFDSRQGHLTGLEALVRWRHPEDGLIAPPRFIPLAEETGVIVEIGTWVLREACRQARQWLDAGLPQLRISVNLSVRQLREKCLVETVSAALAASDLRPGLLELEITESAVMDNPDEAVALLQALKDLGVRIAIDDFGTGHSSLSYLKLFPLDHLKIDRSFVSDIEHDANDAMIVAAAVSLAHNLGLSVIAEGVESAVQVARLRELGCDELQGFHFSRPVTADVVENSLRTVWRTA</sequence>
<dbReference type="Gene3D" id="3.30.450.20">
    <property type="entry name" value="PAS domain"/>
    <property type="match status" value="2"/>
</dbReference>
<keyword evidence="6" id="KW-1185">Reference proteome</keyword>
<evidence type="ECO:0000259" key="3">
    <source>
        <dbReference type="PROSITE" id="PS50883"/>
    </source>
</evidence>
<dbReference type="Pfam" id="PF00990">
    <property type="entry name" value="GGDEF"/>
    <property type="match status" value="1"/>
</dbReference>
<feature type="domain" description="GGDEF" evidence="4">
    <location>
        <begin position="460"/>
        <end position="593"/>
    </location>
</feature>
<dbReference type="InterPro" id="IPR035919">
    <property type="entry name" value="EAL_sf"/>
</dbReference>
<feature type="compositionally biased region" description="Basic residues" evidence="1">
    <location>
        <begin position="83"/>
        <end position="93"/>
    </location>
</feature>
<dbReference type="SMART" id="SM00052">
    <property type="entry name" value="EAL"/>
    <property type="match status" value="1"/>
</dbReference>
<dbReference type="EMBL" id="WTVP01000001">
    <property type="protein sequence ID" value="NMG14069.1"/>
    <property type="molecule type" value="Genomic_DNA"/>
</dbReference>
<dbReference type="PROSITE" id="PS50113">
    <property type="entry name" value="PAC"/>
    <property type="match status" value="1"/>
</dbReference>
<feature type="domain" description="PAC" evidence="2">
    <location>
        <begin position="375"/>
        <end position="428"/>
    </location>
</feature>
<comment type="caution">
    <text evidence="5">The sequence shown here is derived from an EMBL/GenBank/DDBJ whole genome shotgun (WGS) entry which is preliminary data.</text>
</comment>
<dbReference type="SMART" id="SM00267">
    <property type="entry name" value="GGDEF"/>
    <property type="match status" value="1"/>
</dbReference>
<organism evidence="5 6">
    <name type="scientific">Aromatoleum bremense</name>
    <dbReference type="NCBI Taxonomy" id="76115"/>
    <lineage>
        <taxon>Bacteria</taxon>
        <taxon>Pseudomonadati</taxon>
        <taxon>Pseudomonadota</taxon>
        <taxon>Betaproteobacteria</taxon>
        <taxon>Rhodocyclales</taxon>
        <taxon>Rhodocyclaceae</taxon>
        <taxon>Aromatoleum</taxon>
    </lineage>
</organism>
<dbReference type="Proteomes" id="UP000633943">
    <property type="component" value="Unassembled WGS sequence"/>
</dbReference>
<dbReference type="SUPFAM" id="SSF55785">
    <property type="entry name" value="PYP-like sensor domain (PAS domain)"/>
    <property type="match status" value="2"/>
</dbReference>
<dbReference type="CDD" id="cd01948">
    <property type="entry name" value="EAL"/>
    <property type="match status" value="1"/>
</dbReference>
<accession>A0ABX1NQ22</accession>
<evidence type="ECO:0000256" key="1">
    <source>
        <dbReference type="SAM" id="MobiDB-lite"/>
    </source>
</evidence>
<dbReference type="InterPro" id="IPR029787">
    <property type="entry name" value="Nucleotide_cyclase"/>
</dbReference>
<dbReference type="Gene3D" id="3.30.70.270">
    <property type="match status" value="1"/>
</dbReference>
<dbReference type="InterPro" id="IPR001633">
    <property type="entry name" value="EAL_dom"/>
</dbReference>
<dbReference type="SMART" id="SM00091">
    <property type="entry name" value="PAS"/>
    <property type="match status" value="2"/>
</dbReference>
<dbReference type="Pfam" id="PF00563">
    <property type="entry name" value="EAL"/>
    <property type="match status" value="1"/>
</dbReference>
<dbReference type="CDD" id="cd01949">
    <property type="entry name" value="GGDEF"/>
    <property type="match status" value="1"/>
</dbReference>
<dbReference type="InterPro" id="IPR000160">
    <property type="entry name" value="GGDEF_dom"/>
</dbReference>
<dbReference type="InterPro" id="IPR000014">
    <property type="entry name" value="PAS"/>
</dbReference>
<dbReference type="NCBIfam" id="TIGR00229">
    <property type="entry name" value="sensory_box"/>
    <property type="match status" value="1"/>
</dbReference>
<dbReference type="InterPro" id="IPR052155">
    <property type="entry name" value="Biofilm_reg_signaling"/>
</dbReference>
<protein>
    <submittedName>
        <fullName evidence="5">EAL domain-containing protein</fullName>
    </submittedName>
</protein>
<dbReference type="PROSITE" id="PS50883">
    <property type="entry name" value="EAL"/>
    <property type="match status" value="1"/>
</dbReference>
<evidence type="ECO:0000259" key="4">
    <source>
        <dbReference type="PROSITE" id="PS50887"/>
    </source>
</evidence>
<dbReference type="Pfam" id="PF12860">
    <property type="entry name" value="PAS_7"/>
    <property type="match status" value="1"/>
</dbReference>
<proteinExistence type="predicted"/>
<dbReference type="Pfam" id="PF13188">
    <property type="entry name" value="PAS_8"/>
    <property type="match status" value="1"/>
</dbReference>
<dbReference type="Gene3D" id="3.20.20.450">
    <property type="entry name" value="EAL domain"/>
    <property type="match status" value="1"/>
</dbReference>
<dbReference type="PANTHER" id="PTHR44757:SF2">
    <property type="entry name" value="BIOFILM ARCHITECTURE MAINTENANCE PROTEIN MBAA"/>
    <property type="match status" value="1"/>
</dbReference>
<dbReference type="PANTHER" id="PTHR44757">
    <property type="entry name" value="DIGUANYLATE CYCLASE DGCP"/>
    <property type="match status" value="1"/>
</dbReference>
<name>A0ABX1NQ22_9RHOO</name>
<evidence type="ECO:0000313" key="5">
    <source>
        <dbReference type="EMBL" id="NMG14069.1"/>
    </source>
</evidence>
<evidence type="ECO:0000313" key="6">
    <source>
        <dbReference type="Proteomes" id="UP000633943"/>
    </source>
</evidence>
<feature type="domain" description="EAL" evidence="3">
    <location>
        <begin position="602"/>
        <end position="856"/>
    </location>
</feature>